<dbReference type="SUPFAM" id="SSF51011">
    <property type="entry name" value="Glycosyl hydrolase domain"/>
    <property type="match status" value="1"/>
</dbReference>
<organism evidence="1">
    <name type="scientific">bioreactor metagenome</name>
    <dbReference type="NCBI Taxonomy" id="1076179"/>
    <lineage>
        <taxon>unclassified sequences</taxon>
        <taxon>metagenomes</taxon>
        <taxon>ecological metagenomes</taxon>
    </lineage>
</organism>
<proteinExistence type="predicted"/>
<name>A0A645HX12_9ZZZZ</name>
<protein>
    <submittedName>
        <fullName evidence="1">Uncharacterized protein</fullName>
    </submittedName>
</protein>
<dbReference type="Gene3D" id="2.60.40.1500">
    <property type="entry name" value="Glycosyl hydrolase domain, family 39"/>
    <property type="match status" value="1"/>
</dbReference>
<gene>
    <name evidence="1" type="ORF">SDC9_191107</name>
</gene>
<dbReference type="AlphaFoldDB" id="A0A645HX12"/>
<accession>A0A645HX12</accession>
<sequence length="143" mass="16393">MGDYIIHNGEGCIVTKKGEDIQILLHSYGEDIDKLIGVESILKRRGIKRTAERKFSLNIINLYHDYTLTEYEINEKVGSAYDYWVSLGKPSRINDDERDVMDNASFPKISLRFAKKSAIYNLVPKVQGYGAILIMLKKVQKHL</sequence>
<dbReference type="EMBL" id="VSSQ01102007">
    <property type="protein sequence ID" value="MPN43547.1"/>
    <property type="molecule type" value="Genomic_DNA"/>
</dbReference>
<evidence type="ECO:0000313" key="1">
    <source>
        <dbReference type="EMBL" id="MPN43547.1"/>
    </source>
</evidence>
<reference evidence="1" key="1">
    <citation type="submission" date="2019-08" db="EMBL/GenBank/DDBJ databases">
        <authorList>
            <person name="Kucharzyk K."/>
            <person name="Murdoch R.W."/>
            <person name="Higgins S."/>
            <person name="Loffler F."/>
        </authorList>
    </citation>
    <scope>NUCLEOTIDE SEQUENCE</scope>
</reference>
<comment type="caution">
    <text evidence="1">The sequence shown here is derived from an EMBL/GenBank/DDBJ whole genome shotgun (WGS) entry which is preliminary data.</text>
</comment>